<protein>
    <submittedName>
        <fullName evidence="2">Transmembrane protein, putative</fullName>
    </submittedName>
</protein>
<dbReference type="InParanoid" id="Q23FE0"/>
<dbReference type="GeneID" id="7828275"/>
<gene>
    <name evidence="2" type="ORF">TTHERM_00378770</name>
</gene>
<keyword evidence="1" id="KW-0472">Membrane</keyword>
<feature type="transmembrane region" description="Helical" evidence="1">
    <location>
        <begin position="40"/>
        <end position="65"/>
    </location>
</feature>
<name>Q23FE0_TETTS</name>
<dbReference type="KEGG" id="tet:TTHERM_00378770"/>
<dbReference type="EMBL" id="GG662706">
    <property type="protein sequence ID" value="EAR95213.1"/>
    <property type="molecule type" value="Genomic_DNA"/>
</dbReference>
<keyword evidence="1 2" id="KW-0812">Transmembrane</keyword>
<dbReference type="Proteomes" id="UP000009168">
    <property type="component" value="Unassembled WGS sequence"/>
</dbReference>
<dbReference type="AlphaFoldDB" id="Q23FE0"/>
<evidence type="ECO:0000256" key="1">
    <source>
        <dbReference type="SAM" id="Phobius"/>
    </source>
</evidence>
<feature type="transmembrane region" description="Helical" evidence="1">
    <location>
        <begin position="77"/>
        <end position="95"/>
    </location>
</feature>
<dbReference type="HOGENOM" id="CLU_1581713_0_0_1"/>
<dbReference type="RefSeq" id="XP_001015458.1">
    <property type="nucleotide sequence ID" value="XM_001015458.1"/>
</dbReference>
<accession>Q23FE0</accession>
<evidence type="ECO:0000313" key="3">
    <source>
        <dbReference type="Proteomes" id="UP000009168"/>
    </source>
</evidence>
<organism evidence="2 3">
    <name type="scientific">Tetrahymena thermophila (strain SB210)</name>
    <dbReference type="NCBI Taxonomy" id="312017"/>
    <lineage>
        <taxon>Eukaryota</taxon>
        <taxon>Sar</taxon>
        <taxon>Alveolata</taxon>
        <taxon>Ciliophora</taxon>
        <taxon>Intramacronucleata</taxon>
        <taxon>Oligohymenophorea</taxon>
        <taxon>Hymenostomatida</taxon>
        <taxon>Tetrahymenina</taxon>
        <taxon>Tetrahymenidae</taxon>
        <taxon>Tetrahymena</taxon>
    </lineage>
</organism>
<keyword evidence="3" id="KW-1185">Reference proteome</keyword>
<keyword evidence="1" id="KW-1133">Transmembrane helix</keyword>
<evidence type="ECO:0000313" key="2">
    <source>
        <dbReference type="EMBL" id="EAR95213.1"/>
    </source>
</evidence>
<reference evidence="3" key="1">
    <citation type="journal article" date="2006" name="PLoS Biol.">
        <title>Macronuclear genome sequence of the ciliate Tetrahymena thermophila, a model eukaryote.</title>
        <authorList>
            <person name="Eisen J.A."/>
            <person name="Coyne R.S."/>
            <person name="Wu M."/>
            <person name="Wu D."/>
            <person name="Thiagarajan M."/>
            <person name="Wortman J.R."/>
            <person name="Badger J.H."/>
            <person name="Ren Q."/>
            <person name="Amedeo P."/>
            <person name="Jones K.M."/>
            <person name="Tallon L.J."/>
            <person name="Delcher A.L."/>
            <person name="Salzberg S.L."/>
            <person name="Silva J.C."/>
            <person name="Haas B.J."/>
            <person name="Majoros W.H."/>
            <person name="Farzad M."/>
            <person name="Carlton J.M."/>
            <person name="Smith R.K. Jr."/>
            <person name="Garg J."/>
            <person name="Pearlman R.E."/>
            <person name="Karrer K.M."/>
            <person name="Sun L."/>
            <person name="Manning G."/>
            <person name="Elde N.C."/>
            <person name="Turkewitz A.P."/>
            <person name="Asai D.J."/>
            <person name="Wilkes D.E."/>
            <person name="Wang Y."/>
            <person name="Cai H."/>
            <person name="Collins K."/>
            <person name="Stewart B.A."/>
            <person name="Lee S.R."/>
            <person name="Wilamowska K."/>
            <person name="Weinberg Z."/>
            <person name="Ruzzo W.L."/>
            <person name="Wloga D."/>
            <person name="Gaertig J."/>
            <person name="Frankel J."/>
            <person name="Tsao C.-C."/>
            <person name="Gorovsky M.A."/>
            <person name="Keeling P.J."/>
            <person name="Waller R.F."/>
            <person name="Patron N.J."/>
            <person name="Cherry J.M."/>
            <person name="Stover N.A."/>
            <person name="Krieger C.J."/>
            <person name="del Toro C."/>
            <person name="Ryder H.F."/>
            <person name="Williamson S.C."/>
            <person name="Barbeau R.A."/>
            <person name="Hamilton E.P."/>
            <person name="Orias E."/>
        </authorList>
    </citation>
    <scope>NUCLEOTIDE SEQUENCE [LARGE SCALE GENOMIC DNA]</scope>
    <source>
        <strain evidence="3">SB210</strain>
    </source>
</reference>
<proteinExistence type="predicted"/>
<sequence>MHRYTSQQADRRSTQKEDEEDSFIKSFIQDLKSGKSLKKLGIVIVLYLIVVKTLLILIPTEYIIMIGDSKKYRIAEFILLLLIFYLCGTQILVYFKKKRPTQSKFVANRQSKEEYIRQRIRTTENELDKLKKSKEFQKWQQSANNRENSSFKESVLDKEDEIVFSDEDY</sequence>